<dbReference type="Proteomes" id="UP000887116">
    <property type="component" value="Unassembled WGS sequence"/>
</dbReference>
<comment type="caution">
    <text evidence="1">The sequence shown here is derived from an EMBL/GenBank/DDBJ whole genome shotgun (WGS) entry which is preliminary data.</text>
</comment>
<dbReference type="AlphaFoldDB" id="A0A8X6KZ73"/>
<proteinExistence type="predicted"/>
<gene>
    <name evidence="1" type="primary">NCL1_36177</name>
    <name evidence="1" type="ORF">TNCT_709521</name>
</gene>
<dbReference type="OrthoDB" id="10315555at2759"/>
<evidence type="ECO:0000313" key="2">
    <source>
        <dbReference type="Proteomes" id="UP000887116"/>
    </source>
</evidence>
<accession>A0A8X6KZ73</accession>
<protein>
    <submittedName>
        <fullName evidence="1">Uncharacterized protein</fullName>
    </submittedName>
</protein>
<reference evidence="1" key="1">
    <citation type="submission" date="2020-07" db="EMBL/GenBank/DDBJ databases">
        <title>Multicomponent nature underlies the extraordinary mechanical properties of spider dragline silk.</title>
        <authorList>
            <person name="Kono N."/>
            <person name="Nakamura H."/>
            <person name="Mori M."/>
            <person name="Yoshida Y."/>
            <person name="Ohtoshi R."/>
            <person name="Malay A.D."/>
            <person name="Moran D.A.P."/>
            <person name="Tomita M."/>
            <person name="Numata K."/>
            <person name="Arakawa K."/>
        </authorList>
    </citation>
    <scope>NUCLEOTIDE SEQUENCE</scope>
</reference>
<keyword evidence="2" id="KW-1185">Reference proteome</keyword>
<evidence type="ECO:0000313" key="1">
    <source>
        <dbReference type="EMBL" id="GFQ87708.1"/>
    </source>
</evidence>
<organism evidence="1 2">
    <name type="scientific">Trichonephila clavata</name>
    <name type="common">Joro spider</name>
    <name type="synonym">Nephila clavata</name>
    <dbReference type="NCBI Taxonomy" id="2740835"/>
    <lineage>
        <taxon>Eukaryota</taxon>
        <taxon>Metazoa</taxon>
        <taxon>Ecdysozoa</taxon>
        <taxon>Arthropoda</taxon>
        <taxon>Chelicerata</taxon>
        <taxon>Arachnida</taxon>
        <taxon>Araneae</taxon>
        <taxon>Araneomorphae</taxon>
        <taxon>Entelegynae</taxon>
        <taxon>Araneoidea</taxon>
        <taxon>Nephilidae</taxon>
        <taxon>Trichonephila</taxon>
    </lineage>
</organism>
<dbReference type="EMBL" id="BMAO01023271">
    <property type="protein sequence ID" value="GFQ87708.1"/>
    <property type="molecule type" value="Genomic_DNA"/>
</dbReference>
<sequence length="103" mass="11513">MKKFKNVPGIAPVTVFGNLYEVATIYSKKLPHHPGVYILQGVLGSNSLFYKEGIQLIWMGTFPIVSIFKPELLEMYKGIVAMDFNDLNHIKGTNSGEKSPRVV</sequence>
<name>A0A8X6KZ73_TRICU</name>